<feature type="transmembrane region" description="Helical" evidence="1">
    <location>
        <begin position="350"/>
        <end position="370"/>
    </location>
</feature>
<organism evidence="4 5">
    <name type="scientific">Hydrogenophaga borbori</name>
    <dbReference type="NCBI Taxonomy" id="2294117"/>
    <lineage>
        <taxon>Bacteria</taxon>
        <taxon>Pseudomonadati</taxon>
        <taxon>Pseudomonadota</taxon>
        <taxon>Betaproteobacteria</taxon>
        <taxon>Burkholderiales</taxon>
        <taxon>Comamonadaceae</taxon>
        <taxon>Hydrogenophaga</taxon>
    </lineage>
</organism>
<feature type="transmembrane region" description="Helical" evidence="1">
    <location>
        <begin position="268"/>
        <end position="286"/>
    </location>
</feature>
<keyword evidence="2" id="KW-0732">Signal</keyword>
<keyword evidence="5" id="KW-1185">Reference proteome</keyword>
<evidence type="ECO:0000313" key="4">
    <source>
        <dbReference type="EMBL" id="RFP77035.1"/>
    </source>
</evidence>
<comment type="caution">
    <text evidence="4">The sequence shown here is derived from an EMBL/GenBank/DDBJ whole genome shotgun (WGS) entry which is preliminary data.</text>
</comment>
<dbReference type="InterPro" id="IPR052155">
    <property type="entry name" value="Biofilm_reg_signaling"/>
</dbReference>
<dbReference type="Pfam" id="PF07696">
    <property type="entry name" value="7TMR-DISMED2"/>
    <property type="match status" value="1"/>
</dbReference>
<dbReference type="PANTHER" id="PTHR44757">
    <property type="entry name" value="DIGUANYLATE CYCLASE DGCP"/>
    <property type="match status" value="1"/>
</dbReference>
<dbReference type="RefSeq" id="WP_116960591.1">
    <property type="nucleotide sequence ID" value="NZ_QVLS01000013.1"/>
</dbReference>
<dbReference type="Proteomes" id="UP000261931">
    <property type="component" value="Unassembled WGS sequence"/>
</dbReference>
<feature type="transmembrane region" description="Helical" evidence="1">
    <location>
        <begin position="382"/>
        <end position="402"/>
    </location>
</feature>
<gene>
    <name evidence="4" type="ORF">DY262_18690</name>
</gene>
<keyword evidence="1" id="KW-0472">Membrane</keyword>
<dbReference type="AlphaFoldDB" id="A0A372EFG4"/>
<feature type="transmembrane region" description="Helical" evidence="1">
    <location>
        <begin position="298"/>
        <end position="316"/>
    </location>
</feature>
<dbReference type="InterPro" id="IPR000160">
    <property type="entry name" value="GGDEF_dom"/>
</dbReference>
<dbReference type="SUPFAM" id="SSF55073">
    <property type="entry name" value="Nucleotide cyclase"/>
    <property type="match status" value="1"/>
</dbReference>
<evidence type="ECO:0000259" key="3">
    <source>
        <dbReference type="PROSITE" id="PS50887"/>
    </source>
</evidence>
<feature type="transmembrane region" description="Helical" evidence="1">
    <location>
        <begin position="202"/>
        <end position="221"/>
    </location>
</feature>
<dbReference type="InterPro" id="IPR011623">
    <property type="entry name" value="7TMR_DISM_rcpt_extracell_dom1"/>
</dbReference>
<feature type="transmembrane region" description="Helical" evidence="1">
    <location>
        <begin position="322"/>
        <end position="343"/>
    </location>
</feature>
<dbReference type="InterPro" id="IPR029787">
    <property type="entry name" value="Nucleotide_cyclase"/>
</dbReference>
<dbReference type="Pfam" id="PF00990">
    <property type="entry name" value="GGDEF"/>
    <property type="match status" value="1"/>
</dbReference>
<dbReference type="Gene3D" id="3.30.70.270">
    <property type="match status" value="1"/>
</dbReference>
<feature type="domain" description="GGDEF" evidence="3">
    <location>
        <begin position="449"/>
        <end position="586"/>
    </location>
</feature>
<evidence type="ECO:0000256" key="2">
    <source>
        <dbReference type="SAM" id="SignalP"/>
    </source>
</evidence>
<keyword evidence="1" id="KW-1133">Transmembrane helix</keyword>
<dbReference type="InterPro" id="IPR011622">
    <property type="entry name" value="7TMR_DISM_rcpt_extracell_dom2"/>
</dbReference>
<dbReference type="Gene3D" id="2.60.40.2380">
    <property type="match status" value="1"/>
</dbReference>
<keyword evidence="1" id="KW-0812">Transmembrane</keyword>
<feature type="signal peptide" evidence="2">
    <location>
        <begin position="1"/>
        <end position="28"/>
    </location>
</feature>
<protein>
    <submittedName>
        <fullName evidence="4">Diguanylate cyclase</fullName>
    </submittedName>
</protein>
<sequence>MPFFVPVGRRLSAALGLCLALLCLPAFAIDAAPADADPAPIALDARRATISLDGRSQQLLDPTGALGIDDIAAGPPGLNWRLRGAGERTVLSGQTALWLRFDVLMRDTQAHWELELARSGTDAITMYYRDAQGQWRVQRAGDRLAVSDWANPDRYPVFSLDVRPDETVRYWVRVEHARVPFSGVFQLHDHNTLREQRIHQQFVLGAYFGMALLLTVVALANMAVFRDAAFATYAIYISLLGLSMAASLGVGGQFLWPNLVRWNQEAEFVLLPLMGLVGLMFVRQVAQPRRIGRTLDRLCLALAAAWLIGIVWDQSLPSALSLQALSALGTLSMLTIAAMLGLAWRSGETWIRWFAVSMVPVLLASTLPVLRNFNLLSSNFLSQYGIVIAASIEAPLLFYALLMRSRIQHETQARAHALERTEPLTGLTHRPHFLLRLHDSLVRAQRYGHHSALLLVHLHNHAEIAARHGREVADRALVIAASQLRAVARDVDTAARLDDDSFALLIEGPVKPDQVLHTATSLLANGLRLSPRLPAGTTLRLRVVAALLPDADSELAQDAAAHLEWMRQGMLTLSEEPRKAILRLNF</sequence>
<feature type="transmembrane region" description="Helical" evidence="1">
    <location>
        <begin position="233"/>
        <end position="256"/>
    </location>
</feature>
<accession>A0A372EFG4</accession>
<dbReference type="PANTHER" id="PTHR44757:SF2">
    <property type="entry name" value="BIOFILM ARCHITECTURE MAINTENANCE PROTEIN MBAA"/>
    <property type="match status" value="1"/>
</dbReference>
<dbReference type="PROSITE" id="PS50887">
    <property type="entry name" value="GGDEF"/>
    <property type="match status" value="1"/>
</dbReference>
<dbReference type="EMBL" id="QVLS01000013">
    <property type="protein sequence ID" value="RFP77035.1"/>
    <property type="molecule type" value="Genomic_DNA"/>
</dbReference>
<proteinExistence type="predicted"/>
<evidence type="ECO:0000313" key="5">
    <source>
        <dbReference type="Proteomes" id="UP000261931"/>
    </source>
</evidence>
<evidence type="ECO:0000256" key="1">
    <source>
        <dbReference type="SAM" id="Phobius"/>
    </source>
</evidence>
<feature type="chain" id="PRO_5016836283" evidence="2">
    <location>
        <begin position="29"/>
        <end position="586"/>
    </location>
</feature>
<dbReference type="Pfam" id="PF07695">
    <property type="entry name" value="7TMR-DISM_7TM"/>
    <property type="match status" value="1"/>
</dbReference>
<dbReference type="InterPro" id="IPR043128">
    <property type="entry name" value="Rev_trsase/Diguanyl_cyclase"/>
</dbReference>
<name>A0A372EFG4_9BURK</name>
<dbReference type="NCBIfam" id="TIGR00254">
    <property type="entry name" value="GGDEF"/>
    <property type="match status" value="1"/>
</dbReference>
<dbReference type="SMART" id="SM00267">
    <property type="entry name" value="GGDEF"/>
    <property type="match status" value="1"/>
</dbReference>
<reference evidence="4 5" key="1">
    <citation type="submission" date="2018-08" db="EMBL/GenBank/DDBJ databases">
        <title>Hydrogenophaga sp. LA-38 isolated from sludge.</title>
        <authorList>
            <person name="Im W.-T."/>
        </authorList>
    </citation>
    <scope>NUCLEOTIDE SEQUENCE [LARGE SCALE GENOMIC DNA]</scope>
    <source>
        <strain evidence="4 5">LA-38</strain>
    </source>
</reference>